<evidence type="ECO:0000313" key="1">
    <source>
        <dbReference type="EMBL" id="MEO3691686.1"/>
    </source>
</evidence>
<protein>
    <recommendedName>
        <fullName evidence="3">Cytochrome c domain-containing protein</fullName>
    </recommendedName>
</protein>
<organism evidence="1 2">
    <name type="scientific">Roseateles paludis</name>
    <dbReference type="NCBI Taxonomy" id="3145238"/>
    <lineage>
        <taxon>Bacteria</taxon>
        <taxon>Pseudomonadati</taxon>
        <taxon>Pseudomonadota</taxon>
        <taxon>Betaproteobacteria</taxon>
        <taxon>Burkholderiales</taxon>
        <taxon>Sphaerotilaceae</taxon>
        <taxon>Roseateles</taxon>
    </lineage>
</organism>
<evidence type="ECO:0000313" key="2">
    <source>
        <dbReference type="Proteomes" id="UP001495147"/>
    </source>
</evidence>
<proteinExistence type="predicted"/>
<dbReference type="Proteomes" id="UP001495147">
    <property type="component" value="Unassembled WGS sequence"/>
</dbReference>
<sequence length="159" mass="16426">MRFNAKGHTKRTALPWLALSLATVALLAACGGGGSGEGLDANGRPLSEGEDPSGPLLPNFRSIQSHVFTPRCTGCHAGATAPRGLRLDATNSYALLVGVSAGEVPALKRVAAGDPDNSYLIQKLEGHASVGARMPLGGPYLDDASVNVIRQWIKNGAVQ</sequence>
<evidence type="ECO:0008006" key="3">
    <source>
        <dbReference type="Google" id="ProtNLM"/>
    </source>
</evidence>
<dbReference type="PROSITE" id="PS51257">
    <property type="entry name" value="PROKAR_LIPOPROTEIN"/>
    <property type="match status" value="1"/>
</dbReference>
<comment type="caution">
    <text evidence="1">The sequence shown here is derived from an EMBL/GenBank/DDBJ whole genome shotgun (WGS) entry which is preliminary data.</text>
</comment>
<reference evidence="1 2" key="1">
    <citation type="submission" date="2024-05" db="EMBL/GenBank/DDBJ databases">
        <title>Roseateles sp. DJS-2-20 16S ribosomal RNA gene Genome sequencing and assembly.</title>
        <authorList>
            <person name="Woo H."/>
        </authorList>
    </citation>
    <scope>NUCLEOTIDE SEQUENCE [LARGE SCALE GENOMIC DNA]</scope>
    <source>
        <strain evidence="1 2">DJS-2-20</strain>
    </source>
</reference>
<dbReference type="EMBL" id="JBDPZD010000002">
    <property type="protein sequence ID" value="MEO3691686.1"/>
    <property type="molecule type" value="Genomic_DNA"/>
</dbReference>
<name>A0ABV0G1U3_9BURK</name>
<gene>
    <name evidence="1" type="ORF">ABDJ85_09415</name>
</gene>
<accession>A0ABV0G1U3</accession>
<dbReference type="RefSeq" id="WP_347704499.1">
    <property type="nucleotide sequence ID" value="NZ_JBDPZD010000002.1"/>
</dbReference>
<keyword evidence="2" id="KW-1185">Reference proteome</keyword>